<keyword evidence="5" id="KW-0808">Transferase</keyword>
<feature type="domain" description="RNA polymerase beta subunit protrusion" evidence="14">
    <location>
        <begin position="4"/>
        <end position="363"/>
    </location>
</feature>
<dbReference type="InterPro" id="IPR007644">
    <property type="entry name" value="RNA_pol_bsu_protrusion"/>
</dbReference>
<dbReference type="InterPro" id="IPR009674">
    <property type="entry name" value="Rpa2_dom_4"/>
</dbReference>
<dbReference type="Gene3D" id="3.90.1800.10">
    <property type="entry name" value="RNA polymerase alpha subunit dimerisation domain"/>
    <property type="match status" value="1"/>
</dbReference>
<dbReference type="GO" id="GO:0006351">
    <property type="term" value="P:DNA-templated transcription"/>
    <property type="evidence" value="ECO:0007669"/>
    <property type="project" value="InterPro"/>
</dbReference>
<dbReference type="GO" id="GO:0003677">
    <property type="term" value="F:DNA binding"/>
    <property type="evidence" value="ECO:0007669"/>
    <property type="project" value="InterPro"/>
</dbReference>
<keyword evidence="8" id="KW-0539">Nucleus</keyword>
<dbReference type="Gene3D" id="2.40.270.10">
    <property type="entry name" value="DNA-directed RNA polymerase, subunit 2, domain 6"/>
    <property type="match status" value="1"/>
</dbReference>
<dbReference type="Pfam" id="PF00562">
    <property type="entry name" value="RNA_pol_Rpb2_6"/>
    <property type="match status" value="1"/>
</dbReference>
<dbReference type="EMBL" id="JTDF01022103">
    <property type="protein sequence ID" value="KAF8560955.1"/>
    <property type="molecule type" value="Genomic_DNA"/>
</dbReference>
<comment type="similarity">
    <text evidence="2 10">Belongs to the RNA polymerase beta chain family.</text>
</comment>
<dbReference type="Gene3D" id="3.90.1100.10">
    <property type="match status" value="2"/>
</dbReference>
<keyword evidence="6" id="KW-0548">Nucleotidyltransferase</keyword>
<evidence type="ECO:0000256" key="5">
    <source>
        <dbReference type="ARBA" id="ARBA00022679"/>
    </source>
</evidence>
<reference evidence="17 18" key="1">
    <citation type="submission" date="2019-07" db="EMBL/GenBank/DDBJ databases">
        <title>Annotation for the trematode Paragonimus westermani.</title>
        <authorList>
            <person name="Choi Y.-J."/>
        </authorList>
    </citation>
    <scope>NUCLEOTIDE SEQUENCE [LARGE SCALE GENOMIC DNA]</scope>
    <source>
        <strain evidence="17">180907_Pwestermani</strain>
    </source>
</reference>
<protein>
    <recommendedName>
        <fullName evidence="3">DNA-directed RNA polymerase</fullName>
        <ecNumber evidence="3">2.7.7.6</ecNumber>
    </recommendedName>
</protein>
<dbReference type="Pfam" id="PF04561">
    <property type="entry name" value="RNA_pol_Rpb2_2"/>
    <property type="match status" value="1"/>
</dbReference>
<comment type="subcellular location">
    <subcellularLocation>
        <location evidence="1">Nucleus</location>
    </subcellularLocation>
</comment>
<evidence type="ECO:0000256" key="6">
    <source>
        <dbReference type="ARBA" id="ARBA00022695"/>
    </source>
</evidence>
<proteinExistence type="inferred from homology"/>
<dbReference type="InterPro" id="IPR007120">
    <property type="entry name" value="DNA-dir_RNAP_su2_dom"/>
</dbReference>
<dbReference type="InterPro" id="IPR037034">
    <property type="entry name" value="RNA_pol_Rpb2_2_sf"/>
</dbReference>
<dbReference type="GO" id="GO:0005634">
    <property type="term" value="C:nucleus"/>
    <property type="evidence" value="ECO:0007669"/>
    <property type="project" value="UniProtKB-SubCell"/>
</dbReference>
<dbReference type="GO" id="GO:0032549">
    <property type="term" value="F:ribonucleoside binding"/>
    <property type="evidence" value="ECO:0007669"/>
    <property type="project" value="InterPro"/>
</dbReference>
<evidence type="ECO:0000259" key="16">
    <source>
        <dbReference type="Pfam" id="PF06883"/>
    </source>
</evidence>
<dbReference type="Proteomes" id="UP000699462">
    <property type="component" value="Unassembled WGS sequence"/>
</dbReference>
<evidence type="ECO:0000259" key="14">
    <source>
        <dbReference type="Pfam" id="PF04563"/>
    </source>
</evidence>
<dbReference type="InterPro" id="IPR007641">
    <property type="entry name" value="RNA_pol_Rpb2_7"/>
</dbReference>
<evidence type="ECO:0000256" key="3">
    <source>
        <dbReference type="ARBA" id="ARBA00012418"/>
    </source>
</evidence>
<dbReference type="SUPFAM" id="SSF64484">
    <property type="entry name" value="beta and beta-prime subunits of DNA dependent RNA-polymerase"/>
    <property type="match status" value="1"/>
</dbReference>
<feature type="domain" description="DNA-directed RNA polymerase I subunit RPA2" evidence="16">
    <location>
        <begin position="539"/>
        <end position="599"/>
    </location>
</feature>
<feature type="domain" description="DNA-directed RNA polymerase subunit 2 hybrid-binding" evidence="11">
    <location>
        <begin position="658"/>
        <end position="1024"/>
    </location>
</feature>
<dbReference type="OrthoDB" id="10248617at2759"/>
<dbReference type="EC" id="2.7.7.6" evidence="3"/>
<accession>A0A8T0CZA4</accession>
<evidence type="ECO:0000256" key="4">
    <source>
        <dbReference type="ARBA" id="ARBA00022478"/>
    </source>
</evidence>
<dbReference type="AlphaFoldDB" id="A0A8T0CZA4"/>
<dbReference type="Pfam" id="PF04560">
    <property type="entry name" value="RNA_pol_Rpb2_7"/>
    <property type="match status" value="1"/>
</dbReference>
<gene>
    <name evidence="17" type="ORF">P879_08633</name>
</gene>
<dbReference type="InterPro" id="IPR014724">
    <property type="entry name" value="RNA_pol_RPB2_OB-fold"/>
</dbReference>
<keyword evidence="4" id="KW-0240">DNA-directed RNA polymerase</keyword>
<keyword evidence="7" id="KW-0804">Transcription</keyword>
<evidence type="ECO:0000256" key="10">
    <source>
        <dbReference type="RuleBase" id="RU000434"/>
    </source>
</evidence>
<dbReference type="Gene3D" id="2.40.50.150">
    <property type="match status" value="1"/>
</dbReference>
<dbReference type="CDD" id="cd00653">
    <property type="entry name" value="RNA_pol_B_RPB2"/>
    <property type="match status" value="1"/>
</dbReference>
<dbReference type="Gene3D" id="3.90.1110.10">
    <property type="entry name" value="RNA polymerase Rpb2, domain 2"/>
    <property type="match status" value="1"/>
</dbReference>
<dbReference type="InterPro" id="IPR007642">
    <property type="entry name" value="RNA_pol_Rpb2_2"/>
</dbReference>
<evidence type="ECO:0000256" key="2">
    <source>
        <dbReference type="ARBA" id="ARBA00006835"/>
    </source>
</evidence>
<dbReference type="InterPro" id="IPR007645">
    <property type="entry name" value="RNA_pol_Rpb2_3"/>
</dbReference>
<keyword evidence="18" id="KW-1185">Reference proteome</keyword>
<dbReference type="FunFam" id="2.40.270.10:FF:000006">
    <property type="entry name" value="DNA-directed RNA polymerase subunit beta"/>
    <property type="match status" value="1"/>
</dbReference>
<feature type="domain" description="RNA polymerase Rpb2" evidence="15">
    <location>
        <begin position="426"/>
        <end position="484"/>
    </location>
</feature>
<dbReference type="Pfam" id="PF06883">
    <property type="entry name" value="RNA_pol_Rpa2_4"/>
    <property type="match status" value="1"/>
</dbReference>
<sequence length="1171" mass="131397">MEKLSRIHVKSFNFMLRDGLKRMIKYLPDSEFSCSNGDVCELRVEFLELSNPVKSDGHTPIYPHECRRQGKSYCAPLRLNIRLSINGTPASVIDVPCSEIPIMVLSRSCNLSKLSRKDFPKHSEEEQEIGGYFIVNGKERVLRLIIMSRRNFPLAISRPSFKKRGHGYTEQAVVIRCVREDETASIMILHWLMNGEPTLAFVVEREQFFVPISIILRAMVSKTEYEMFDDIRRGSGDSLSLEETAMRILVRLKDEDYNSQSRALKYLGRLFRGRLHISSNASDEQAGVVLVRNFVAIHLDSFIDKYHLLCLMVRKLHAFVSGQCCEETNDNLMFQEVLLPSTLYLQVLRAKIVQILDGAKDYVLAKSRKSSVKINSTLVQQYLLNRAPEISASMAYLLCTGNLPPSIRSDIAPQLGGQSTGLSVPADNVNFLRMAAQFRAVHRGAIFTEMRTTSVRRLLPEAWGFLCPVHTPDGAPCGLLNHLAEPVEAVCETPKQSAVDSLAIWLSTCKIRPVELSRQLSGVTEEQNALPVLLDGRLVGWCSSLASAEQLANDLRDLKLNVQSKDVPYSMEIALVPPTDVGSQYPGLFLFTGGSRLLRPVKNVRHGEQPEVGGLIEWIGTFEQPYLDIAVTETELSERAEDARSHIELTPEGIFSFVAGLTPYQDFNQSPRNMYQCQMAKQTMGHSCYTWRQRADAKAYRLFTPQSPLVRTKTYLKYDMDHYPLGFNAIVAVMSYTGYDMEDAMVINKGSYERGFASACIYKSEVIDLSLLSKRSTTKSSQAKQKNVTSEYYFGTPNMPPTGLDFDGFPAVGARLIPGTSPLYCYTHVETLQTTIVKYEGGEQIAYVDAVSLNGSWSQATITLRLPRPPDIGDKYSSRHGQKGINSLLVPVEEMPWTVTSGIVPDLIFNPHGFPTRMTMGMMVEFLAGKSAALTGNRVDATPFQWTEDKPPFHDYCRQLADCGFNYWGTEMMMSGCDGRQLEAHIYIGVVYYQRLRHMVADKYQVRSEGRFDPILRQPIKGRKLGGGIRLGEMERDCLLSQGLSFTLQDRMVDSNCDTVTMLACAKCGGLVHTDLARNVATLGNNSNQLPTVMSVGTSWNRARASGPFDKHQWSCRLCDREQEGNENTALINQADKSHLKRVRVSAAFRYLTYELACMNIQTQLTVTDLA</sequence>
<comment type="catalytic activity">
    <reaction evidence="9">
        <text>RNA(n) + a ribonucleoside 5'-triphosphate = RNA(n+1) + diphosphate</text>
        <dbReference type="Rhea" id="RHEA:21248"/>
        <dbReference type="Rhea" id="RHEA-COMP:14527"/>
        <dbReference type="Rhea" id="RHEA-COMP:17342"/>
        <dbReference type="ChEBI" id="CHEBI:33019"/>
        <dbReference type="ChEBI" id="CHEBI:61557"/>
        <dbReference type="ChEBI" id="CHEBI:140395"/>
        <dbReference type="EC" id="2.7.7.6"/>
    </reaction>
    <physiologicalReaction direction="left-to-right" evidence="9">
        <dbReference type="Rhea" id="RHEA:21249"/>
    </physiologicalReaction>
</comment>
<evidence type="ECO:0000256" key="8">
    <source>
        <dbReference type="ARBA" id="ARBA00023242"/>
    </source>
</evidence>
<evidence type="ECO:0000313" key="18">
    <source>
        <dbReference type="Proteomes" id="UP000699462"/>
    </source>
</evidence>
<dbReference type="InterPro" id="IPR015712">
    <property type="entry name" value="DNA-dir_RNA_pol_su2"/>
</dbReference>
<evidence type="ECO:0000259" key="11">
    <source>
        <dbReference type="Pfam" id="PF00562"/>
    </source>
</evidence>
<evidence type="ECO:0000313" key="17">
    <source>
        <dbReference type="EMBL" id="KAF8560955.1"/>
    </source>
</evidence>
<dbReference type="GO" id="GO:0003899">
    <property type="term" value="F:DNA-directed RNA polymerase activity"/>
    <property type="evidence" value="ECO:0007669"/>
    <property type="project" value="UniProtKB-EC"/>
</dbReference>
<dbReference type="Pfam" id="PF04563">
    <property type="entry name" value="RNA_pol_Rpb2_1"/>
    <property type="match status" value="1"/>
</dbReference>
<dbReference type="FunFam" id="2.40.270.10:FF:000011">
    <property type="entry name" value="DNA-directed RNA polymerase subunit beta"/>
    <property type="match status" value="1"/>
</dbReference>
<comment type="caution">
    <text evidence="17">The sequence shown here is derived from an EMBL/GenBank/DDBJ whole genome shotgun (WGS) entry which is preliminary data.</text>
</comment>
<feature type="domain" description="RNA polymerase Rpb2" evidence="12">
    <location>
        <begin position="1027"/>
        <end position="1076"/>
    </location>
</feature>
<dbReference type="InterPro" id="IPR037033">
    <property type="entry name" value="DNA-dir_RNAP_su2_hyb_sf"/>
</dbReference>
<dbReference type="PANTHER" id="PTHR20856">
    <property type="entry name" value="DNA-DIRECTED RNA POLYMERASE I SUBUNIT 2"/>
    <property type="match status" value="1"/>
</dbReference>
<feature type="domain" description="RNA polymerase Rpb2" evidence="13">
    <location>
        <begin position="149"/>
        <end position="337"/>
    </location>
</feature>
<name>A0A8T0CZA4_9TREM</name>
<evidence type="ECO:0000256" key="9">
    <source>
        <dbReference type="ARBA" id="ARBA00047768"/>
    </source>
</evidence>
<evidence type="ECO:0000259" key="15">
    <source>
        <dbReference type="Pfam" id="PF04565"/>
    </source>
</evidence>
<dbReference type="Pfam" id="PF04565">
    <property type="entry name" value="RNA_pol_Rpb2_3"/>
    <property type="match status" value="1"/>
</dbReference>
<evidence type="ECO:0000259" key="13">
    <source>
        <dbReference type="Pfam" id="PF04561"/>
    </source>
</evidence>
<evidence type="ECO:0000259" key="12">
    <source>
        <dbReference type="Pfam" id="PF04560"/>
    </source>
</evidence>
<organism evidence="17 18">
    <name type="scientific">Paragonimus westermani</name>
    <dbReference type="NCBI Taxonomy" id="34504"/>
    <lineage>
        <taxon>Eukaryota</taxon>
        <taxon>Metazoa</taxon>
        <taxon>Spiralia</taxon>
        <taxon>Lophotrochozoa</taxon>
        <taxon>Platyhelminthes</taxon>
        <taxon>Trematoda</taxon>
        <taxon>Digenea</taxon>
        <taxon>Plagiorchiida</taxon>
        <taxon>Troglotremata</taxon>
        <taxon>Troglotrematidae</taxon>
        <taxon>Paragonimus</taxon>
    </lineage>
</organism>
<evidence type="ECO:0000256" key="1">
    <source>
        <dbReference type="ARBA" id="ARBA00004123"/>
    </source>
</evidence>
<evidence type="ECO:0000256" key="7">
    <source>
        <dbReference type="ARBA" id="ARBA00023163"/>
    </source>
</evidence>
<dbReference type="GO" id="GO:0000428">
    <property type="term" value="C:DNA-directed RNA polymerase complex"/>
    <property type="evidence" value="ECO:0007669"/>
    <property type="project" value="UniProtKB-KW"/>
</dbReference>